<dbReference type="AlphaFoldDB" id="A0A4R7HXC6"/>
<dbReference type="InterPro" id="IPR050109">
    <property type="entry name" value="HTH-type_TetR-like_transc_reg"/>
</dbReference>
<evidence type="ECO:0000313" key="6">
    <source>
        <dbReference type="EMBL" id="TDT15837.1"/>
    </source>
</evidence>
<evidence type="ECO:0000256" key="4">
    <source>
        <dbReference type="PROSITE-ProRule" id="PRU00335"/>
    </source>
</evidence>
<dbReference type="EMBL" id="SOAU01000001">
    <property type="protein sequence ID" value="TDT15837.1"/>
    <property type="molecule type" value="Genomic_DNA"/>
</dbReference>
<dbReference type="SUPFAM" id="SSF46689">
    <property type="entry name" value="Homeodomain-like"/>
    <property type="match status" value="1"/>
</dbReference>
<dbReference type="Proteomes" id="UP000294558">
    <property type="component" value="Unassembled WGS sequence"/>
</dbReference>
<dbReference type="Pfam" id="PF00440">
    <property type="entry name" value="TetR_N"/>
    <property type="match status" value="1"/>
</dbReference>
<protein>
    <submittedName>
        <fullName evidence="6">TetR family transcriptional regulator</fullName>
    </submittedName>
</protein>
<keyword evidence="2 4" id="KW-0238">DNA-binding</keyword>
<reference evidence="6 7" key="1">
    <citation type="submission" date="2019-03" db="EMBL/GenBank/DDBJ databases">
        <title>Sequencing the genomes of 1000 actinobacteria strains.</title>
        <authorList>
            <person name="Klenk H.-P."/>
        </authorList>
    </citation>
    <scope>NUCLEOTIDE SEQUENCE [LARGE SCALE GENOMIC DNA]</scope>
    <source>
        <strain evidence="6 7">DSM 18936</strain>
    </source>
</reference>
<proteinExistence type="predicted"/>
<dbReference type="InterPro" id="IPR009057">
    <property type="entry name" value="Homeodomain-like_sf"/>
</dbReference>
<evidence type="ECO:0000313" key="7">
    <source>
        <dbReference type="Proteomes" id="UP000294558"/>
    </source>
</evidence>
<evidence type="ECO:0000259" key="5">
    <source>
        <dbReference type="PROSITE" id="PS50977"/>
    </source>
</evidence>
<dbReference type="PROSITE" id="PS50977">
    <property type="entry name" value="HTH_TETR_2"/>
    <property type="match status" value="1"/>
</dbReference>
<name>A0A4R7HXC6_9ACTN</name>
<dbReference type="RefSeq" id="WP_133868257.1">
    <property type="nucleotide sequence ID" value="NZ_SOAU01000001.1"/>
</dbReference>
<dbReference type="InterPro" id="IPR001647">
    <property type="entry name" value="HTH_TetR"/>
</dbReference>
<dbReference type="Pfam" id="PF14246">
    <property type="entry name" value="TetR_C_7"/>
    <property type="match status" value="1"/>
</dbReference>
<dbReference type="SUPFAM" id="SSF48498">
    <property type="entry name" value="Tetracyclin repressor-like, C-terminal domain"/>
    <property type="match status" value="1"/>
</dbReference>
<gene>
    <name evidence="6" type="ORF">BDK89_1416</name>
</gene>
<dbReference type="InterPro" id="IPR036271">
    <property type="entry name" value="Tet_transcr_reg_TetR-rel_C_sf"/>
</dbReference>
<evidence type="ECO:0000256" key="3">
    <source>
        <dbReference type="ARBA" id="ARBA00023163"/>
    </source>
</evidence>
<dbReference type="PRINTS" id="PR00455">
    <property type="entry name" value="HTHTETR"/>
</dbReference>
<organism evidence="6 7">
    <name type="scientific">Ilumatobacter fluminis</name>
    <dbReference type="NCBI Taxonomy" id="467091"/>
    <lineage>
        <taxon>Bacteria</taxon>
        <taxon>Bacillati</taxon>
        <taxon>Actinomycetota</taxon>
        <taxon>Acidimicrobiia</taxon>
        <taxon>Acidimicrobiales</taxon>
        <taxon>Ilumatobacteraceae</taxon>
        <taxon>Ilumatobacter</taxon>
    </lineage>
</organism>
<keyword evidence="3" id="KW-0804">Transcription</keyword>
<keyword evidence="7" id="KW-1185">Reference proteome</keyword>
<accession>A0A4R7HXC6</accession>
<dbReference type="OrthoDB" id="3467435at2"/>
<dbReference type="GO" id="GO:0003700">
    <property type="term" value="F:DNA-binding transcription factor activity"/>
    <property type="evidence" value="ECO:0007669"/>
    <property type="project" value="TreeGrafter"/>
</dbReference>
<dbReference type="InterPro" id="IPR039536">
    <property type="entry name" value="TetR_C_Proteobacteria"/>
</dbReference>
<dbReference type="Gene3D" id="1.10.357.10">
    <property type="entry name" value="Tetracycline Repressor, domain 2"/>
    <property type="match status" value="1"/>
</dbReference>
<feature type="DNA-binding region" description="H-T-H motif" evidence="4">
    <location>
        <begin position="41"/>
        <end position="60"/>
    </location>
</feature>
<evidence type="ECO:0000256" key="2">
    <source>
        <dbReference type="ARBA" id="ARBA00023125"/>
    </source>
</evidence>
<sequence>MNRPPSPRRGRLPADERSRREADILDAALELLVDDGTGQLTMLAVAKRAGASKETLYSWFGDRSGLIRALIERNGERAATAVRAAMDDDGRDPRDVLIDHAARLLRLLTSPGSVALNRAAMDDPELAAALLAGGRYRVGPIVEEYLARLDETGRLPIPDPAAAYRLLYGLTVRDVQITVLLGDEPPSDRTIADEAALAVDRFFTLLGA</sequence>
<comment type="caution">
    <text evidence="6">The sequence shown here is derived from an EMBL/GenBank/DDBJ whole genome shotgun (WGS) entry which is preliminary data.</text>
</comment>
<keyword evidence="1" id="KW-0805">Transcription regulation</keyword>
<dbReference type="PANTHER" id="PTHR30055:SF234">
    <property type="entry name" value="HTH-TYPE TRANSCRIPTIONAL REGULATOR BETI"/>
    <property type="match status" value="1"/>
</dbReference>
<dbReference type="GO" id="GO:0000976">
    <property type="term" value="F:transcription cis-regulatory region binding"/>
    <property type="evidence" value="ECO:0007669"/>
    <property type="project" value="TreeGrafter"/>
</dbReference>
<dbReference type="PANTHER" id="PTHR30055">
    <property type="entry name" value="HTH-TYPE TRANSCRIPTIONAL REGULATOR RUTR"/>
    <property type="match status" value="1"/>
</dbReference>
<feature type="domain" description="HTH tetR-type" evidence="5">
    <location>
        <begin position="18"/>
        <end position="78"/>
    </location>
</feature>
<evidence type="ECO:0000256" key="1">
    <source>
        <dbReference type="ARBA" id="ARBA00023015"/>
    </source>
</evidence>
<dbReference type="Gene3D" id="1.10.10.60">
    <property type="entry name" value="Homeodomain-like"/>
    <property type="match status" value="1"/>
</dbReference>